<accession>A0ABV9ENA0</accession>
<evidence type="ECO:0000313" key="2">
    <source>
        <dbReference type="EMBL" id="MFC4589910.1"/>
    </source>
</evidence>
<feature type="region of interest" description="Disordered" evidence="1">
    <location>
        <begin position="19"/>
        <end position="48"/>
    </location>
</feature>
<dbReference type="Proteomes" id="UP001595891">
    <property type="component" value="Unassembled WGS sequence"/>
</dbReference>
<comment type="caution">
    <text evidence="2">The sequence shown here is derived from an EMBL/GenBank/DDBJ whole genome shotgun (WGS) entry which is preliminary data.</text>
</comment>
<feature type="compositionally biased region" description="Low complexity" evidence="1">
    <location>
        <begin position="78"/>
        <end position="97"/>
    </location>
</feature>
<reference evidence="3" key="1">
    <citation type="journal article" date="2019" name="Int. J. Syst. Evol. Microbiol.">
        <title>The Global Catalogue of Microorganisms (GCM) 10K type strain sequencing project: providing services to taxonomists for standard genome sequencing and annotation.</title>
        <authorList>
            <consortium name="The Broad Institute Genomics Platform"/>
            <consortium name="The Broad Institute Genome Sequencing Center for Infectious Disease"/>
            <person name="Wu L."/>
            <person name="Ma J."/>
        </authorList>
    </citation>
    <scope>NUCLEOTIDE SEQUENCE [LARGE SCALE GENOMIC DNA]</scope>
    <source>
        <strain evidence="3">CCUG 49560</strain>
    </source>
</reference>
<gene>
    <name evidence="2" type="ORF">ACFO8L_27735</name>
</gene>
<keyword evidence="3" id="KW-1185">Reference proteome</keyword>
<feature type="region of interest" description="Disordered" evidence="1">
    <location>
        <begin position="73"/>
        <end position="108"/>
    </location>
</feature>
<proteinExistence type="predicted"/>
<protein>
    <submittedName>
        <fullName evidence="2">Uncharacterized protein</fullName>
    </submittedName>
</protein>
<sequence length="108" mass="12078">MPNDSALRAVYEMSRRRLARQGGDLAQHDHQSRTRERHPRRPLPSSLALDPDEHLRVLELLVMAAGPSLRAETLTRTAASGSWRRSSRALSPSRPRAMALHQRRGPGG</sequence>
<dbReference type="EMBL" id="JBHSFN010000019">
    <property type="protein sequence ID" value="MFC4589910.1"/>
    <property type="molecule type" value="Genomic_DNA"/>
</dbReference>
<name>A0ABV9ENA0_9ACTN</name>
<evidence type="ECO:0000313" key="3">
    <source>
        <dbReference type="Proteomes" id="UP001595891"/>
    </source>
</evidence>
<organism evidence="2 3">
    <name type="scientific">Sphaerisporangium corydalis</name>
    <dbReference type="NCBI Taxonomy" id="1441875"/>
    <lineage>
        <taxon>Bacteria</taxon>
        <taxon>Bacillati</taxon>
        <taxon>Actinomycetota</taxon>
        <taxon>Actinomycetes</taxon>
        <taxon>Streptosporangiales</taxon>
        <taxon>Streptosporangiaceae</taxon>
        <taxon>Sphaerisporangium</taxon>
    </lineage>
</organism>
<dbReference type="RefSeq" id="WP_262848157.1">
    <property type="nucleotide sequence ID" value="NZ_JANZYP010000071.1"/>
</dbReference>
<evidence type="ECO:0000256" key="1">
    <source>
        <dbReference type="SAM" id="MobiDB-lite"/>
    </source>
</evidence>